<proteinExistence type="predicted"/>
<accession>A0ACB7UI03</accession>
<protein>
    <submittedName>
        <fullName evidence="1">Uncharacterized protein</fullName>
    </submittedName>
</protein>
<organism evidence="1 2">
    <name type="scientific">Dioscorea alata</name>
    <name type="common">Purple yam</name>
    <dbReference type="NCBI Taxonomy" id="55571"/>
    <lineage>
        <taxon>Eukaryota</taxon>
        <taxon>Viridiplantae</taxon>
        <taxon>Streptophyta</taxon>
        <taxon>Embryophyta</taxon>
        <taxon>Tracheophyta</taxon>
        <taxon>Spermatophyta</taxon>
        <taxon>Magnoliopsida</taxon>
        <taxon>Liliopsida</taxon>
        <taxon>Dioscoreales</taxon>
        <taxon>Dioscoreaceae</taxon>
        <taxon>Dioscorea</taxon>
    </lineage>
</organism>
<sequence length="133" mass="14914">MDYDFSTSQSQSIKQKLRSFLCFSCCFREDYDDSPTTTTTTTSLLRSSSAWVRSTAPEMADRCRSFTSRIHRQRRRSVDFTYDPLDYALNFDDGLDAAAAAGDGGVSRDAFKYRSFSSRLPASPPVTLAVAMK</sequence>
<evidence type="ECO:0000313" key="2">
    <source>
        <dbReference type="Proteomes" id="UP000827976"/>
    </source>
</evidence>
<name>A0ACB7UI03_DIOAL</name>
<evidence type="ECO:0000313" key="1">
    <source>
        <dbReference type="EMBL" id="KAH7659979.1"/>
    </source>
</evidence>
<dbReference type="EMBL" id="CM037026">
    <property type="protein sequence ID" value="KAH7659979.1"/>
    <property type="molecule type" value="Genomic_DNA"/>
</dbReference>
<dbReference type="Proteomes" id="UP000827976">
    <property type="component" value="Chromosome 16"/>
</dbReference>
<reference evidence="2" key="1">
    <citation type="journal article" date="2022" name="Nat. Commun.">
        <title>Chromosome evolution and the genetic basis of agronomically important traits in greater yam.</title>
        <authorList>
            <person name="Bredeson J.V."/>
            <person name="Lyons J.B."/>
            <person name="Oniyinde I.O."/>
            <person name="Okereke N.R."/>
            <person name="Kolade O."/>
            <person name="Nnabue I."/>
            <person name="Nwadili C.O."/>
            <person name="Hribova E."/>
            <person name="Parker M."/>
            <person name="Nwogha J."/>
            <person name="Shu S."/>
            <person name="Carlson J."/>
            <person name="Kariba R."/>
            <person name="Muthemba S."/>
            <person name="Knop K."/>
            <person name="Barton G.J."/>
            <person name="Sherwood A.V."/>
            <person name="Lopez-Montes A."/>
            <person name="Asiedu R."/>
            <person name="Jamnadass R."/>
            <person name="Muchugi A."/>
            <person name="Goodstein D."/>
            <person name="Egesi C.N."/>
            <person name="Featherston J."/>
            <person name="Asfaw A."/>
            <person name="Simpson G.G."/>
            <person name="Dolezel J."/>
            <person name="Hendre P.S."/>
            <person name="Van Deynze A."/>
            <person name="Kumar P.L."/>
            <person name="Obidiegwu J.E."/>
            <person name="Bhattacharjee R."/>
            <person name="Rokhsar D.S."/>
        </authorList>
    </citation>
    <scope>NUCLEOTIDE SEQUENCE [LARGE SCALE GENOMIC DNA]</scope>
    <source>
        <strain evidence="2">cv. TDa95/00328</strain>
    </source>
</reference>
<comment type="caution">
    <text evidence="1">The sequence shown here is derived from an EMBL/GenBank/DDBJ whole genome shotgun (WGS) entry which is preliminary data.</text>
</comment>
<keyword evidence="2" id="KW-1185">Reference proteome</keyword>
<gene>
    <name evidence="1" type="ORF">IHE45_16G067300</name>
</gene>